<organism evidence="7 8">
    <name type="scientific">Roseisolibacter agri</name>
    <dbReference type="NCBI Taxonomy" id="2014610"/>
    <lineage>
        <taxon>Bacteria</taxon>
        <taxon>Pseudomonadati</taxon>
        <taxon>Gemmatimonadota</taxon>
        <taxon>Gemmatimonadia</taxon>
        <taxon>Gemmatimonadales</taxon>
        <taxon>Gemmatimonadaceae</taxon>
        <taxon>Roseisolibacter</taxon>
    </lineage>
</organism>
<keyword evidence="4" id="KW-0067">ATP-binding</keyword>
<evidence type="ECO:0000313" key="7">
    <source>
        <dbReference type="EMBL" id="GLC26359.1"/>
    </source>
</evidence>
<keyword evidence="2" id="KW-0479">Metal-binding</keyword>
<dbReference type="InterPro" id="IPR005494">
    <property type="entry name" value="GSPS_pre-ATP-grasp-like_dom"/>
</dbReference>
<evidence type="ECO:0000313" key="8">
    <source>
        <dbReference type="Proteomes" id="UP001161325"/>
    </source>
</evidence>
<dbReference type="Pfam" id="PF03738">
    <property type="entry name" value="GSP_synth"/>
    <property type="match status" value="1"/>
</dbReference>
<evidence type="ECO:0000256" key="1">
    <source>
        <dbReference type="ARBA" id="ARBA00022598"/>
    </source>
</evidence>
<evidence type="ECO:0000256" key="4">
    <source>
        <dbReference type="ARBA" id="ARBA00022840"/>
    </source>
</evidence>
<dbReference type="GO" id="GO:0046872">
    <property type="term" value="F:metal ion binding"/>
    <property type="evidence" value="ECO:0007669"/>
    <property type="project" value="UniProtKB-KW"/>
</dbReference>
<dbReference type="AlphaFoldDB" id="A0AA37Q4D6"/>
<dbReference type="RefSeq" id="WP_284350812.1">
    <property type="nucleotide sequence ID" value="NZ_BRXS01000004.1"/>
</dbReference>
<dbReference type="GO" id="GO:0016874">
    <property type="term" value="F:ligase activity"/>
    <property type="evidence" value="ECO:0007669"/>
    <property type="project" value="UniProtKB-KW"/>
</dbReference>
<comment type="caution">
    <text evidence="7">The sequence shown here is derived from an EMBL/GenBank/DDBJ whole genome shotgun (WGS) entry which is preliminary data.</text>
</comment>
<dbReference type="EMBL" id="BRXS01000004">
    <property type="protein sequence ID" value="GLC26359.1"/>
    <property type="molecule type" value="Genomic_DNA"/>
</dbReference>
<reference evidence="7" key="1">
    <citation type="submission" date="2022-08" db="EMBL/GenBank/DDBJ databases">
        <title>Draft genome sequencing of Roseisolibacter agri AW1220.</title>
        <authorList>
            <person name="Tobiishi Y."/>
            <person name="Tonouchi A."/>
        </authorList>
    </citation>
    <scope>NUCLEOTIDE SEQUENCE</scope>
    <source>
        <strain evidence="7">AW1220</strain>
    </source>
</reference>
<proteinExistence type="predicted"/>
<dbReference type="Proteomes" id="UP001161325">
    <property type="component" value="Unassembled WGS sequence"/>
</dbReference>
<accession>A0AA37Q4D6</accession>
<name>A0AA37Q4D6_9BACT</name>
<dbReference type="GO" id="GO:0005524">
    <property type="term" value="F:ATP binding"/>
    <property type="evidence" value="ECO:0007669"/>
    <property type="project" value="UniProtKB-KW"/>
</dbReference>
<dbReference type="SUPFAM" id="SSF56059">
    <property type="entry name" value="Glutathione synthetase ATP-binding domain-like"/>
    <property type="match status" value="1"/>
</dbReference>
<evidence type="ECO:0000259" key="6">
    <source>
        <dbReference type="Pfam" id="PF03738"/>
    </source>
</evidence>
<evidence type="ECO:0000256" key="3">
    <source>
        <dbReference type="ARBA" id="ARBA00022741"/>
    </source>
</evidence>
<dbReference type="InterPro" id="IPR016185">
    <property type="entry name" value="PreATP-grasp_dom_sf"/>
</dbReference>
<feature type="domain" description="Glutathionylspermidine synthase pre-ATP-grasp-like" evidence="6">
    <location>
        <begin position="12"/>
        <end position="384"/>
    </location>
</feature>
<dbReference type="Gene3D" id="3.30.1490.330">
    <property type="match status" value="1"/>
</dbReference>
<evidence type="ECO:0000256" key="2">
    <source>
        <dbReference type="ARBA" id="ARBA00022723"/>
    </source>
</evidence>
<dbReference type="SUPFAM" id="SSF52440">
    <property type="entry name" value="PreATP-grasp domain"/>
    <property type="match status" value="1"/>
</dbReference>
<keyword evidence="1" id="KW-0436">Ligase</keyword>
<evidence type="ECO:0000256" key="5">
    <source>
        <dbReference type="ARBA" id="ARBA00022842"/>
    </source>
</evidence>
<sequence>MRREGSARRPDWQARVEEIGLPHHTSADGATYWDESRAYVLSMDEVDVLEEATQELHRLCVQAAGHVIQKGRWDELAIPRAAVPLIEASWAAAEPTLYGRFDLAYDGRGAPRLLEYNADTPTSLVEAAVAQWYWLQDVAPGADQFNSIHERLVAAWRALMLGPGEGAPRGAPPLVHFAATADPEDQATVAYLRDTAEQAGLATHPLLMEEIGWDDRRARFVDLDERPIDAAFKLYPWEWMAREGFAEQLAAAARRTRWIEPAWKMVLSNKGILAILWELFPDHPNLLPAYFDAALLEAYARKPLLSREGANVSLVLFGETVAESRGDYGDEGWVYQALAPLPTFDGASAVIGSWVVGGQAAGIGIRESDGPITGNTSRFVPHRIG</sequence>
<protein>
    <submittedName>
        <fullName evidence="7">Glutathionylspermidine synthase</fullName>
    </submittedName>
</protein>
<keyword evidence="5" id="KW-0460">Magnesium</keyword>
<gene>
    <name evidence="7" type="ORF">rosag_28720</name>
</gene>
<keyword evidence="3" id="KW-0547">Nucleotide-binding</keyword>
<keyword evidence="8" id="KW-1185">Reference proteome</keyword>